<dbReference type="Pfam" id="PF02752">
    <property type="entry name" value="Arrestin_C"/>
    <property type="match status" value="1"/>
</dbReference>
<sequence length="596" mass="64219">MKRRSKKGKTVISPAAQVAKSHPTLSELTEAASDRDSRATESPNNSTMNLGNPTPANLDVSNLPPNPAIPADVQSEISGDSAASNNSVSYSVRGADASGDSTTGSKHSGHDEREITATVELLKGGCVAGELVPVRIRVEHNRYMKSLNGIIVTLYRQGRVDCAPPISSFTGLSKEDAKRIERDEYYPRSKTGLSGLSLSSAGSCSVFRKDLSQSVAPLIINPTTLTANITTAVRVPDDAFPSIRNVPGGLITFKYHIEVIVDLGGKLAGPSSSASQSQHPSRMVSSASVRGTYGIDMNLSAGWNNTIIDTDHIRREKGVISVSFEVVIGTTDSSKSRGKAVARPYPTVRAPTQDEPPVEEPFDYGWQSTYNGDNEYQEEYNPGGFQELQPRYYPVAPSQTAHYDFQPHETQVPVYVPPPEMADESNLTDKERARQAEQRLLPSQPPTQSPEAVAGPSQPSAPDQTAYSEVHSSFNVSSRPGPDPSREVEGEASAPSLGDFGTSSSQGPTDDKQELERQRLLAEASAPPEIPEDYDGVGPSAPPIPNQTNRPLPSWSHEPSAPTLDEDNDGSGENRDSYRAIVERSNGTEPLPRYER</sequence>
<comment type="caution">
    <text evidence="3">The sequence shown here is derived from an EMBL/GenBank/DDBJ whole genome shotgun (WGS) entry which is preliminary data.</text>
</comment>
<dbReference type="Proteomes" id="UP001305414">
    <property type="component" value="Unassembled WGS sequence"/>
</dbReference>
<keyword evidence="4" id="KW-1185">Reference proteome</keyword>
<gene>
    <name evidence="3" type="ORF">RRF57_011202</name>
</gene>
<name>A0AAN7UME3_9PEZI</name>
<evidence type="ECO:0000313" key="3">
    <source>
        <dbReference type="EMBL" id="KAK5635490.1"/>
    </source>
</evidence>
<evidence type="ECO:0000256" key="1">
    <source>
        <dbReference type="SAM" id="MobiDB-lite"/>
    </source>
</evidence>
<dbReference type="EMBL" id="JAWHQM010000053">
    <property type="protein sequence ID" value="KAK5635490.1"/>
    <property type="molecule type" value="Genomic_DNA"/>
</dbReference>
<feature type="region of interest" description="Disordered" evidence="1">
    <location>
        <begin position="411"/>
        <end position="596"/>
    </location>
</feature>
<feature type="region of interest" description="Disordered" evidence="1">
    <location>
        <begin position="1"/>
        <end position="111"/>
    </location>
</feature>
<feature type="compositionally biased region" description="Basic and acidic residues" evidence="1">
    <location>
        <begin position="509"/>
        <end position="520"/>
    </location>
</feature>
<accession>A0AAN7UME3</accession>
<protein>
    <recommendedName>
        <fullName evidence="2">Arrestin C-terminal-like domain-containing protein</fullName>
    </recommendedName>
</protein>
<feature type="compositionally biased region" description="Basic and acidic residues" evidence="1">
    <location>
        <begin position="427"/>
        <end position="437"/>
    </location>
</feature>
<dbReference type="AlphaFoldDB" id="A0AAN7UME3"/>
<dbReference type="SMART" id="SM01017">
    <property type="entry name" value="Arrestin_C"/>
    <property type="match status" value="1"/>
</dbReference>
<organism evidence="3 4">
    <name type="scientific">Xylaria bambusicola</name>
    <dbReference type="NCBI Taxonomy" id="326684"/>
    <lineage>
        <taxon>Eukaryota</taxon>
        <taxon>Fungi</taxon>
        <taxon>Dikarya</taxon>
        <taxon>Ascomycota</taxon>
        <taxon>Pezizomycotina</taxon>
        <taxon>Sordariomycetes</taxon>
        <taxon>Xylariomycetidae</taxon>
        <taxon>Xylariales</taxon>
        <taxon>Xylariaceae</taxon>
        <taxon>Xylaria</taxon>
    </lineage>
</organism>
<evidence type="ECO:0000313" key="4">
    <source>
        <dbReference type="Proteomes" id="UP001305414"/>
    </source>
</evidence>
<dbReference type="InterPro" id="IPR011022">
    <property type="entry name" value="Arrestin_C-like"/>
</dbReference>
<feature type="compositionally biased region" description="Low complexity" evidence="1">
    <location>
        <begin position="81"/>
        <end position="92"/>
    </location>
</feature>
<feature type="compositionally biased region" description="Polar residues" evidence="1">
    <location>
        <begin position="457"/>
        <end position="478"/>
    </location>
</feature>
<feature type="domain" description="Arrestin C-terminal-like" evidence="2">
    <location>
        <begin position="111"/>
        <end position="279"/>
    </location>
</feature>
<feature type="compositionally biased region" description="Basic and acidic residues" evidence="1">
    <location>
        <begin position="572"/>
        <end position="582"/>
    </location>
</feature>
<feature type="region of interest" description="Disordered" evidence="1">
    <location>
        <begin position="336"/>
        <end position="390"/>
    </location>
</feature>
<proteinExistence type="predicted"/>
<reference evidence="3 4" key="1">
    <citation type="submission" date="2023-10" db="EMBL/GenBank/DDBJ databases">
        <title>Draft genome sequence of Xylaria bambusicola isolate GMP-LS, the root and basal stem rot pathogen of sugarcane in Indonesia.</title>
        <authorList>
            <person name="Selvaraj P."/>
            <person name="Muralishankar V."/>
            <person name="Muruganantham S."/>
            <person name="Sp S."/>
            <person name="Haryani S."/>
            <person name="Lau K.J.X."/>
            <person name="Naqvi N.I."/>
        </authorList>
    </citation>
    <scope>NUCLEOTIDE SEQUENCE [LARGE SCALE GENOMIC DNA]</scope>
    <source>
        <strain evidence="3">GMP-LS</strain>
    </source>
</reference>
<feature type="compositionally biased region" description="Polar residues" evidence="1">
    <location>
        <begin position="40"/>
        <end position="55"/>
    </location>
</feature>
<evidence type="ECO:0000259" key="2">
    <source>
        <dbReference type="SMART" id="SM01017"/>
    </source>
</evidence>